<keyword evidence="2" id="KW-1003">Cell membrane</keyword>
<dbReference type="GO" id="GO:0005886">
    <property type="term" value="C:plasma membrane"/>
    <property type="evidence" value="ECO:0007669"/>
    <property type="project" value="UniProtKB-SubCell"/>
</dbReference>
<dbReference type="Proteomes" id="UP000677180">
    <property type="component" value="Chromosome"/>
</dbReference>
<feature type="transmembrane region" description="Helical" evidence="7">
    <location>
        <begin position="243"/>
        <end position="270"/>
    </location>
</feature>
<feature type="transmembrane region" description="Helical" evidence="7">
    <location>
        <begin position="94"/>
        <end position="114"/>
    </location>
</feature>
<dbReference type="EMBL" id="LR134406">
    <property type="protein sequence ID" value="VEH70218.1"/>
    <property type="molecule type" value="Genomic_DNA"/>
</dbReference>
<feature type="transmembrane region" description="Helical" evidence="7">
    <location>
        <begin position="178"/>
        <end position="200"/>
    </location>
</feature>
<keyword evidence="4 7" id="KW-1133">Transmembrane helix</keyword>
<feature type="compositionally biased region" description="Basic and acidic residues" evidence="6">
    <location>
        <begin position="279"/>
        <end position="295"/>
    </location>
</feature>
<feature type="transmembrane region" description="Helical" evidence="7">
    <location>
        <begin position="212"/>
        <end position="237"/>
    </location>
</feature>
<evidence type="ECO:0000256" key="1">
    <source>
        <dbReference type="ARBA" id="ARBA00004651"/>
    </source>
</evidence>
<evidence type="ECO:0000256" key="6">
    <source>
        <dbReference type="SAM" id="MobiDB-lite"/>
    </source>
</evidence>
<dbReference type="InterPro" id="IPR017039">
    <property type="entry name" value="Virul_fac_BrkB"/>
</dbReference>
<gene>
    <name evidence="9" type="primary">yhjD</name>
    <name evidence="8" type="ORF">J5A53_08005</name>
    <name evidence="9" type="ORF">NCTC12967_01511</name>
</gene>
<evidence type="ECO:0000313" key="9">
    <source>
        <dbReference type="EMBL" id="VEH70218.1"/>
    </source>
</evidence>
<feature type="transmembrane region" description="Helical" evidence="7">
    <location>
        <begin position="148"/>
        <end position="172"/>
    </location>
</feature>
<keyword evidence="5 7" id="KW-0472">Membrane</keyword>
<evidence type="ECO:0000256" key="4">
    <source>
        <dbReference type="ARBA" id="ARBA00022989"/>
    </source>
</evidence>
<sequence length="345" mass="36986">MRKFLKNPAVKRLTTISERYKRRHGPQHAAAITYFSVLTLVPVLMLAGAAAGFTLAVLRPEWFHLLSDGIVNALGSTNLAEKAVDVLRNAIENWYGLAGTALIAAAYSGSNWVGNLRIGFCRMLQTNEQETEREKGVRGFLKELGGNLLVLLGLFACLLLPSGIAVIGMSWIGSAGVIGWLVHLLLTLLVSWLLLAFLFCTLPRNRIRPHSWLLPSTVGAALVALLQQFAGVLLGIFTSNPAAVVFGPVIVIMILFNLLSTILLVCAAWAGERTGVDRSLVDPHDPKTTDQKAGEPPDPTPAIPVDVAAQGVRAGTRIGYGMGTITGLGIGAAVAALLTRYRHRD</sequence>
<dbReference type="PANTHER" id="PTHR30213">
    <property type="entry name" value="INNER MEMBRANE PROTEIN YHJD"/>
    <property type="match status" value="1"/>
</dbReference>
<feature type="transmembrane region" description="Helical" evidence="7">
    <location>
        <begin position="318"/>
        <end position="338"/>
    </location>
</feature>
<keyword evidence="10" id="KW-1185">Reference proteome</keyword>
<dbReference type="OMA" id="MGNQFGA"/>
<evidence type="ECO:0000256" key="3">
    <source>
        <dbReference type="ARBA" id="ARBA00022692"/>
    </source>
</evidence>
<evidence type="ECO:0000313" key="8">
    <source>
        <dbReference type="EMBL" id="QUC09796.1"/>
    </source>
</evidence>
<organism evidence="9 10">
    <name type="scientific">Arachnia propionica</name>
    <dbReference type="NCBI Taxonomy" id="1750"/>
    <lineage>
        <taxon>Bacteria</taxon>
        <taxon>Bacillati</taxon>
        <taxon>Actinomycetota</taxon>
        <taxon>Actinomycetes</taxon>
        <taxon>Propionibacteriales</taxon>
        <taxon>Propionibacteriaceae</taxon>
        <taxon>Arachnia</taxon>
    </lineage>
</organism>
<accession>A0A3S4UEV6</accession>
<reference evidence="9 10" key="1">
    <citation type="submission" date="2018-12" db="EMBL/GenBank/DDBJ databases">
        <authorList>
            <consortium name="Pathogen Informatics"/>
        </authorList>
    </citation>
    <scope>NUCLEOTIDE SEQUENCE [LARGE SCALE GENOMIC DNA]</scope>
    <source>
        <strain evidence="9 10">NCTC12967</strain>
    </source>
</reference>
<reference evidence="8" key="2">
    <citation type="submission" date="2021-03" db="EMBL/GenBank/DDBJ databases">
        <title>Human Oral Microbial Genomes.</title>
        <authorList>
            <person name="Johnston C.D."/>
            <person name="Chen T."/>
            <person name="Dewhirst F.E."/>
        </authorList>
    </citation>
    <scope>NUCLEOTIDE SEQUENCE</scope>
    <source>
        <strain evidence="8">F0714</strain>
    </source>
</reference>
<name>A0A3S4UEV6_9ACTN</name>
<evidence type="ECO:0000313" key="10">
    <source>
        <dbReference type="Proteomes" id="UP000273044"/>
    </source>
</evidence>
<dbReference type="Proteomes" id="UP000273044">
    <property type="component" value="Chromosome"/>
</dbReference>
<proteinExistence type="predicted"/>
<dbReference type="PANTHER" id="PTHR30213:SF1">
    <property type="entry name" value="INNER MEMBRANE PROTEIN YHJD"/>
    <property type="match status" value="1"/>
</dbReference>
<comment type="subcellular location">
    <subcellularLocation>
        <location evidence="1">Cell membrane</location>
        <topology evidence="1">Multi-pass membrane protein</topology>
    </subcellularLocation>
</comment>
<dbReference type="GeneID" id="64406983"/>
<feature type="region of interest" description="Disordered" evidence="6">
    <location>
        <begin position="279"/>
        <end position="302"/>
    </location>
</feature>
<dbReference type="AlphaFoldDB" id="A0A3S4UEV6"/>
<evidence type="ECO:0000256" key="2">
    <source>
        <dbReference type="ARBA" id="ARBA00022475"/>
    </source>
</evidence>
<dbReference type="EMBL" id="CP072385">
    <property type="protein sequence ID" value="QUC09796.1"/>
    <property type="molecule type" value="Genomic_DNA"/>
</dbReference>
<keyword evidence="3 7" id="KW-0812">Transmembrane</keyword>
<protein>
    <submittedName>
        <fullName evidence="9">Inner membrane protein yhjD</fullName>
    </submittedName>
    <submittedName>
        <fullName evidence="8">YihY/virulence factor BrkB family protein</fullName>
    </submittedName>
</protein>
<evidence type="ECO:0000256" key="7">
    <source>
        <dbReference type="SAM" id="Phobius"/>
    </source>
</evidence>
<dbReference type="Pfam" id="PF03631">
    <property type="entry name" value="Virul_fac_BrkB"/>
    <property type="match status" value="1"/>
</dbReference>
<feature type="transmembrane region" description="Helical" evidence="7">
    <location>
        <begin position="29"/>
        <end position="58"/>
    </location>
</feature>
<dbReference type="RefSeq" id="WP_014846595.1">
    <property type="nucleotide sequence ID" value="NZ_CAUVFX010000001.1"/>
</dbReference>
<evidence type="ECO:0000256" key="5">
    <source>
        <dbReference type="ARBA" id="ARBA00023136"/>
    </source>
</evidence>